<dbReference type="InterPro" id="IPR009014">
    <property type="entry name" value="Transketo_C/PFOR_II"/>
</dbReference>
<dbReference type="AlphaFoldDB" id="A0A383F4W6"/>
<feature type="non-terminal residue" evidence="6">
    <location>
        <position position="1"/>
    </location>
</feature>
<keyword evidence="4" id="KW-0786">Thiamine pyrophosphate</keyword>
<reference evidence="6" key="1">
    <citation type="submission" date="2018-05" db="EMBL/GenBank/DDBJ databases">
        <authorList>
            <person name="Lanie J.A."/>
            <person name="Ng W.-L."/>
            <person name="Kazmierczak K.M."/>
            <person name="Andrzejewski T.M."/>
            <person name="Davidsen T.M."/>
            <person name="Wayne K.J."/>
            <person name="Tettelin H."/>
            <person name="Glass J.I."/>
            <person name="Rusch D."/>
            <person name="Podicherti R."/>
            <person name="Tsui H.-C.T."/>
            <person name="Winkler M.E."/>
        </authorList>
    </citation>
    <scope>NUCLEOTIDE SEQUENCE</scope>
</reference>
<proteinExistence type="predicted"/>
<evidence type="ECO:0000256" key="2">
    <source>
        <dbReference type="ARBA" id="ARBA00011738"/>
    </source>
</evidence>
<dbReference type="GO" id="GO:0016114">
    <property type="term" value="P:terpenoid biosynthetic process"/>
    <property type="evidence" value="ECO:0007669"/>
    <property type="project" value="InterPro"/>
</dbReference>
<gene>
    <name evidence="6" type="ORF">METZ01_LOCUS516875</name>
</gene>
<evidence type="ECO:0000256" key="4">
    <source>
        <dbReference type="ARBA" id="ARBA00023052"/>
    </source>
</evidence>
<accession>A0A383F4W6</accession>
<dbReference type="Gene3D" id="3.40.50.920">
    <property type="match status" value="1"/>
</dbReference>
<protein>
    <recommendedName>
        <fullName evidence="5">Transketolase C-terminal domain-containing protein</fullName>
    </recommendedName>
</protein>
<dbReference type="GO" id="GO:0008661">
    <property type="term" value="F:1-deoxy-D-xylulose-5-phosphate synthase activity"/>
    <property type="evidence" value="ECO:0007669"/>
    <property type="project" value="InterPro"/>
</dbReference>
<dbReference type="Pfam" id="PF02780">
    <property type="entry name" value="Transketolase_C"/>
    <property type="match status" value="1"/>
</dbReference>
<keyword evidence="3" id="KW-0808">Transferase</keyword>
<dbReference type="InterPro" id="IPR033248">
    <property type="entry name" value="Transketolase_C"/>
</dbReference>
<sequence>NMHTIKPLDIKAVTKASETTKLLVTVEEHSIIGGLGSAVSQHLVTLNNSPRLEIIGLQDEYGHAGSYKDLLENHGLTEQQIAKKIEKSFISKQ</sequence>
<dbReference type="GO" id="GO:0019288">
    <property type="term" value="P:isopentenyl diphosphate biosynthetic process, methylerythritol 4-phosphate pathway"/>
    <property type="evidence" value="ECO:0007669"/>
    <property type="project" value="TreeGrafter"/>
</dbReference>
<dbReference type="GO" id="GO:0005829">
    <property type="term" value="C:cytosol"/>
    <property type="evidence" value="ECO:0007669"/>
    <property type="project" value="TreeGrafter"/>
</dbReference>
<dbReference type="PANTHER" id="PTHR43322:SF5">
    <property type="entry name" value="1-DEOXY-D-XYLULOSE-5-PHOSPHATE SYNTHASE, CHLOROPLASTIC"/>
    <property type="match status" value="1"/>
</dbReference>
<dbReference type="PANTHER" id="PTHR43322">
    <property type="entry name" value="1-D-DEOXYXYLULOSE 5-PHOSPHATE SYNTHASE-RELATED"/>
    <property type="match status" value="1"/>
</dbReference>
<dbReference type="EMBL" id="UINC01231477">
    <property type="protein sequence ID" value="SVE64021.1"/>
    <property type="molecule type" value="Genomic_DNA"/>
</dbReference>
<evidence type="ECO:0000313" key="6">
    <source>
        <dbReference type="EMBL" id="SVE64021.1"/>
    </source>
</evidence>
<dbReference type="SUPFAM" id="SSF52922">
    <property type="entry name" value="TK C-terminal domain-like"/>
    <property type="match status" value="1"/>
</dbReference>
<evidence type="ECO:0000256" key="1">
    <source>
        <dbReference type="ARBA" id="ARBA00001946"/>
    </source>
</evidence>
<comment type="cofactor">
    <cofactor evidence="1">
        <name>Mg(2+)</name>
        <dbReference type="ChEBI" id="CHEBI:18420"/>
    </cofactor>
</comment>
<evidence type="ECO:0000256" key="3">
    <source>
        <dbReference type="ARBA" id="ARBA00022679"/>
    </source>
</evidence>
<evidence type="ECO:0000259" key="5">
    <source>
        <dbReference type="Pfam" id="PF02780"/>
    </source>
</evidence>
<name>A0A383F4W6_9ZZZZ</name>
<organism evidence="6">
    <name type="scientific">marine metagenome</name>
    <dbReference type="NCBI Taxonomy" id="408172"/>
    <lineage>
        <taxon>unclassified sequences</taxon>
        <taxon>metagenomes</taxon>
        <taxon>ecological metagenomes</taxon>
    </lineage>
</organism>
<dbReference type="InterPro" id="IPR005477">
    <property type="entry name" value="Dxylulose-5-P_synthase"/>
</dbReference>
<comment type="subunit">
    <text evidence="2">Homodimer.</text>
</comment>
<feature type="domain" description="Transketolase C-terminal" evidence="5">
    <location>
        <begin position="1"/>
        <end position="81"/>
    </location>
</feature>